<evidence type="ECO:0000313" key="3">
    <source>
        <dbReference type="EMBL" id="RIB16614.1"/>
    </source>
</evidence>
<gene>
    <name evidence="3" type="ORF">C2G38_2143008</name>
</gene>
<sequence>MIFIKFSFSQTVPTTTVIAQASKPSATSAPPATSAILTTPATPSVTPPVTTTTTMMTTTKTISVVPSETTKPITSKTSVNNPPNEITIFTQAVTEVYPGYETTITTSSDGVLMTYVTYYPPRTAVVLKPVTSSVPAGDSIVGTGTNLKYSNGLINVIFSLWLVLWSLVYMILL</sequence>
<reference evidence="3 4" key="1">
    <citation type="submission" date="2018-06" db="EMBL/GenBank/DDBJ databases">
        <title>Comparative genomics reveals the genomic features of Rhizophagus irregularis, R. cerebriforme, R. diaphanum and Gigaspora rosea, and their symbiotic lifestyle signature.</title>
        <authorList>
            <person name="Morin E."/>
            <person name="San Clemente H."/>
            <person name="Chen E.C.H."/>
            <person name="De La Providencia I."/>
            <person name="Hainaut M."/>
            <person name="Kuo A."/>
            <person name="Kohler A."/>
            <person name="Murat C."/>
            <person name="Tang N."/>
            <person name="Roy S."/>
            <person name="Loubradou J."/>
            <person name="Henrissat B."/>
            <person name="Grigoriev I.V."/>
            <person name="Corradi N."/>
            <person name="Roux C."/>
            <person name="Martin F.M."/>
        </authorList>
    </citation>
    <scope>NUCLEOTIDE SEQUENCE [LARGE SCALE GENOMIC DNA]</scope>
    <source>
        <strain evidence="3 4">DAOM 194757</strain>
    </source>
</reference>
<evidence type="ECO:0000256" key="1">
    <source>
        <dbReference type="SAM" id="MobiDB-lite"/>
    </source>
</evidence>
<comment type="caution">
    <text evidence="3">The sequence shown here is derived from an EMBL/GenBank/DDBJ whole genome shotgun (WGS) entry which is preliminary data.</text>
</comment>
<dbReference type="EMBL" id="QKWP01000663">
    <property type="protein sequence ID" value="RIB16614.1"/>
    <property type="molecule type" value="Genomic_DNA"/>
</dbReference>
<dbReference type="Proteomes" id="UP000266673">
    <property type="component" value="Unassembled WGS sequence"/>
</dbReference>
<dbReference type="AlphaFoldDB" id="A0A397V283"/>
<feature type="transmembrane region" description="Helical" evidence="2">
    <location>
        <begin position="153"/>
        <end position="172"/>
    </location>
</feature>
<feature type="region of interest" description="Disordered" evidence="1">
    <location>
        <begin position="22"/>
        <end position="46"/>
    </location>
</feature>
<keyword evidence="2" id="KW-0812">Transmembrane</keyword>
<accession>A0A397V283</accession>
<evidence type="ECO:0000256" key="2">
    <source>
        <dbReference type="SAM" id="Phobius"/>
    </source>
</evidence>
<organism evidence="3 4">
    <name type="scientific">Gigaspora rosea</name>
    <dbReference type="NCBI Taxonomy" id="44941"/>
    <lineage>
        <taxon>Eukaryota</taxon>
        <taxon>Fungi</taxon>
        <taxon>Fungi incertae sedis</taxon>
        <taxon>Mucoromycota</taxon>
        <taxon>Glomeromycotina</taxon>
        <taxon>Glomeromycetes</taxon>
        <taxon>Diversisporales</taxon>
        <taxon>Gigasporaceae</taxon>
        <taxon>Gigaspora</taxon>
    </lineage>
</organism>
<keyword evidence="2" id="KW-0472">Membrane</keyword>
<protein>
    <submittedName>
        <fullName evidence="3">Uncharacterized protein</fullName>
    </submittedName>
</protein>
<keyword evidence="2" id="KW-1133">Transmembrane helix</keyword>
<keyword evidence="4" id="KW-1185">Reference proteome</keyword>
<name>A0A397V283_9GLOM</name>
<proteinExistence type="predicted"/>
<dbReference type="OrthoDB" id="2446740at2759"/>
<evidence type="ECO:0000313" key="4">
    <source>
        <dbReference type="Proteomes" id="UP000266673"/>
    </source>
</evidence>